<evidence type="ECO:0000256" key="4">
    <source>
        <dbReference type="ARBA" id="ARBA00022490"/>
    </source>
</evidence>
<dbReference type="SUPFAM" id="SSF55307">
    <property type="entry name" value="Tubulin C-terminal domain-like"/>
    <property type="match status" value="1"/>
</dbReference>
<dbReference type="InterPro" id="IPR002454">
    <property type="entry name" value="Gamma_tubulin"/>
</dbReference>
<dbReference type="EMBL" id="AEYH02001228">
    <property type="protein sequence ID" value="KFG51879.1"/>
    <property type="molecule type" value="Genomic_DNA"/>
</dbReference>
<dbReference type="FunFam" id="1.10.287.600:FF:000004">
    <property type="entry name" value="Tubulin gamma chain"/>
    <property type="match status" value="1"/>
</dbReference>
<keyword evidence="8" id="KW-0206">Cytoskeleton</keyword>
<dbReference type="GO" id="GO:0005525">
    <property type="term" value="F:GTP binding"/>
    <property type="evidence" value="ECO:0007669"/>
    <property type="project" value="UniProtKB-KW"/>
</dbReference>
<evidence type="ECO:0000313" key="10">
    <source>
        <dbReference type="EMBL" id="KFG51879.1"/>
    </source>
</evidence>
<dbReference type="PANTHER" id="PTHR11588">
    <property type="entry name" value="TUBULIN"/>
    <property type="match status" value="1"/>
</dbReference>
<feature type="domain" description="Tubulin/FtsZ 2-layer sandwich" evidence="9">
    <location>
        <begin position="8"/>
        <end position="67"/>
    </location>
</feature>
<evidence type="ECO:0000256" key="3">
    <source>
        <dbReference type="ARBA" id="ARBA00009636"/>
    </source>
</evidence>
<dbReference type="GO" id="GO:0005813">
    <property type="term" value="C:centrosome"/>
    <property type="evidence" value="ECO:0007669"/>
    <property type="project" value="UniProtKB-SubCell"/>
</dbReference>
<comment type="caution">
    <text evidence="10">The sequence shown here is derived from an EMBL/GenBank/DDBJ whole genome shotgun (WGS) entry which is preliminary data.</text>
</comment>
<evidence type="ECO:0000259" key="9">
    <source>
        <dbReference type="Pfam" id="PF03953"/>
    </source>
</evidence>
<proteinExistence type="inferred from homology"/>
<keyword evidence="4" id="KW-0963">Cytoplasm</keyword>
<dbReference type="Gene3D" id="3.30.1330.20">
    <property type="entry name" value="Tubulin/FtsZ, C-terminal domain"/>
    <property type="match status" value="1"/>
</dbReference>
<keyword evidence="7" id="KW-0342">GTP-binding</keyword>
<gene>
    <name evidence="10" type="ORF">TGFOU_226870B</name>
</gene>
<dbReference type="InterPro" id="IPR018316">
    <property type="entry name" value="Tubulin/FtsZ_2-layer-sand-dom"/>
</dbReference>
<dbReference type="InterPro" id="IPR037103">
    <property type="entry name" value="Tubulin/FtsZ-like_C"/>
</dbReference>
<dbReference type="GO" id="GO:0005874">
    <property type="term" value="C:microtubule"/>
    <property type="evidence" value="ECO:0007669"/>
    <property type="project" value="UniProtKB-KW"/>
</dbReference>
<evidence type="ECO:0000256" key="1">
    <source>
        <dbReference type="ARBA" id="ARBA00004079"/>
    </source>
</evidence>
<evidence type="ECO:0000313" key="11">
    <source>
        <dbReference type="Proteomes" id="UP000028838"/>
    </source>
</evidence>
<keyword evidence="6" id="KW-0547">Nucleotide-binding</keyword>
<name>A0A086L5G1_TOXGO</name>
<dbReference type="Gene3D" id="1.10.287.600">
    <property type="entry name" value="Helix hairpin bin"/>
    <property type="match status" value="1"/>
</dbReference>
<sequence>MRVFVLFQVHKSLQRIKDRRLVNFIRWNPASIQVALSKQSPFISSPHKVSALMMANHTSIASLFERCIVQYDRLFKRKAFLDNYKKEPMFSSADGVGNFDEMECSKEVCVNLIDEYRRAEGDDYLSSFGDFGVGHPA</sequence>
<dbReference type="Proteomes" id="UP000028838">
    <property type="component" value="Unassembled WGS sequence"/>
</dbReference>
<dbReference type="GO" id="GO:0007020">
    <property type="term" value="P:microtubule nucleation"/>
    <property type="evidence" value="ECO:0007669"/>
    <property type="project" value="InterPro"/>
</dbReference>
<organism evidence="10 11">
    <name type="scientific">Toxoplasma gondii FOU</name>
    <dbReference type="NCBI Taxonomy" id="943167"/>
    <lineage>
        <taxon>Eukaryota</taxon>
        <taxon>Sar</taxon>
        <taxon>Alveolata</taxon>
        <taxon>Apicomplexa</taxon>
        <taxon>Conoidasida</taxon>
        <taxon>Coccidia</taxon>
        <taxon>Eucoccidiorida</taxon>
        <taxon>Eimeriorina</taxon>
        <taxon>Sarcocystidae</taxon>
        <taxon>Toxoplasma</taxon>
    </lineage>
</organism>
<evidence type="ECO:0000256" key="6">
    <source>
        <dbReference type="ARBA" id="ARBA00022741"/>
    </source>
</evidence>
<comment type="subcellular location">
    <subcellularLocation>
        <location evidence="2">Cytoplasm</location>
        <location evidence="2">Cytoskeleton</location>
        <location evidence="2">Microtubule organizing center</location>
        <location evidence="2">Centrosome</location>
    </subcellularLocation>
</comment>
<comment type="function">
    <text evidence="1">Tubulin is the major constituent of microtubules. The gamma chain is found at microtubule organizing centers (MTOC) such as the spindle poles or the centrosome, suggesting that it is involved in the minus-end nucleation of microtubule assembly.</text>
</comment>
<evidence type="ECO:0000256" key="5">
    <source>
        <dbReference type="ARBA" id="ARBA00022701"/>
    </source>
</evidence>
<dbReference type="InterPro" id="IPR023123">
    <property type="entry name" value="Tubulin_C"/>
</dbReference>
<dbReference type="PRINTS" id="PR01164">
    <property type="entry name" value="GAMMATUBULIN"/>
</dbReference>
<dbReference type="GO" id="GO:0000930">
    <property type="term" value="C:gamma-tubulin complex"/>
    <property type="evidence" value="ECO:0007669"/>
    <property type="project" value="InterPro"/>
</dbReference>
<reference evidence="10 11" key="1">
    <citation type="submission" date="2014-07" db="EMBL/GenBank/DDBJ databases">
        <authorList>
            <person name="Sibley D."/>
            <person name="Venepally P."/>
            <person name="Karamycheva S."/>
            <person name="Hadjithomas M."/>
            <person name="Khan A."/>
            <person name="Brunk B."/>
            <person name="Roos D."/>
            <person name="Caler E."/>
            <person name="Lorenzi H."/>
        </authorList>
    </citation>
    <scope>NUCLEOTIDE SEQUENCE [LARGE SCALE GENOMIC DNA]</scope>
    <source>
        <strain evidence="10 11">FOU</strain>
    </source>
</reference>
<accession>A0A086L5G1</accession>
<evidence type="ECO:0000256" key="7">
    <source>
        <dbReference type="ARBA" id="ARBA00023134"/>
    </source>
</evidence>
<evidence type="ECO:0000256" key="2">
    <source>
        <dbReference type="ARBA" id="ARBA00004300"/>
    </source>
</evidence>
<dbReference type="AlphaFoldDB" id="A0A086L5G1"/>
<dbReference type="Pfam" id="PF03953">
    <property type="entry name" value="Tubulin_C"/>
    <property type="match status" value="1"/>
</dbReference>
<keyword evidence="5" id="KW-0493">Microtubule</keyword>
<dbReference type="InterPro" id="IPR008280">
    <property type="entry name" value="Tub_FtsZ_C"/>
</dbReference>
<evidence type="ECO:0000256" key="8">
    <source>
        <dbReference type="ARBA" id="ARBA00023212"/>
    </source>
</evidence>
<dbReference type="VEuPathDB" id="ToxoDB:TGFOU_226870B"/>
<dbReference type="GO" id="GO:0031122">
    <property type="term" value="P:cytoplasmic microtubule organization"/>
    <property type="evidence" value="ECO:0007669"/>
    <property type="project" value="InterPro"/>
</dbReference>
<protein>
    <submittedName>
        <fullName evidence="10">Tubulin gamma chain</fullName>
    </submittedName>
</protein>
<comment type="similarity">
    <text evidence="3">Belongs to the tubulin family.</text>
</comment>
<dbReference type="InterPro" id="IPR000217">
    <property type="entry name" value="Tubulin"/>
</dbReference>